<protein>
    <submittedName>
        <fullName evidence="2">Integrase core domain-containing protein</fullName>
    </submittedName>
</protein>
<organism evidence="2 3">
    <name type="scientific">Actinomyces denticolens</name>
    <dbReference type="NCBI Taxonomy" id="52767"/>
    <lineage>
        <taxon>Bacteria</taxon>
        <taxon>Bacillati</taxon>
        <taxon>Actinomycetota</taxon>
        <taxon>Actinomycetes</taxon>
        <taxon>Actinomycetales</taxon>
        <taxon>Actinomycetaceae</taxon>
        <taxon>Actinomyces</taxon>
    </lineage>
</organism>
<dbReference type="Pfam" id="PF00665">
    <property type="entry name" value="rve"/>
    <property type="match status" value="1"/>
</dbReference>
<proteinExistence type="predicted"/>
<dbReference type="InterPro" id="IPR001584">
    <property type="entry name" value="Integrase_cat-core"/>
</dbReference>
<dbReference type="SUPFAM" id="SSF53098">
    <property type="entry name" value="Ribonuclease H-like"/>
    <property type="match status" value="1"/>
</dbReference>
<dbReference type="EMBL" id="FQYL01000021">
    <property type="protein sequence ID" value="SHJ30413.1"/>
    <property type="molecule type" value="Genomic_DNA"/>
</dbReference>
<evidence type="ECO:0000259" key="1">
    <source>
        <dbReference type="Pfam" id="PF00665"/>
    </source>
</evidence>
<gene>
    <name evidence="2" type="ORF">SAMN05216246_1214</name>
</gene>
<feature type="domain" description="Integrase catalytic" evidence="1">
    <location>
        <begin position="1"/>
        <end position="53"/>
    </location>
</feature>
<reference evidence="2 3" key="1">
    <citation type="submission" date="2016-11" db="EMBL/GenBank/DDBJ databases">
        <authorList>
            <person name="Varghese N."/>
            <person name="Submissions S."/>
        </authorList>
    </citation>
    <scope>NUCLEOTIDE SEQUENCE [LARGE SCALE GENOMIC DNA]</scope>
    <source>
        <strain evidence="2 3">PA</strain>
    </source>
</reference>
<sequence>MYLATVLDCCTKKAAVYALTDHTRTDLVCQATDMAVRNRKPTGGVTAFHSDRGA</sequence>
<accession>A0ABY1IKF3</accession>
<comment type="caution">
    <text evidence="2">The sequence shown here is derived from an EMBL/GenBank/DDBJ whole genome shotgun (WGS) entry which is preliminary data.</text>
</comment>
<dbReference type="InterPro" id="IPR012337">
    <property type="entry name" value="RNaseH-like_sf"/>
</dbReference>
<evidence type="ECO:0000313" key="3">
    <source>
        <dbReference type="Proteomes" id="UP000184390"/>
    </source>
</evidence>
<name>A0ABY1IKF3_9ACTO</name>
<keyword evidence="3" id="KW-1185">Reference proteome</keyword>
<dbReference type="Proteomes" id="UP000184390">
    <property type="component" value="Unassembled WGS sequence"/>
</dbReference>
<evidence type="ECO:0000313" key="2">
    <source>
        <dbReference type="EMBL" id="SHJ30413.1"/>
    </source>
</evidence>